<dbReference type="EMBL" id="JASAOG010000011">
    <property type="protein sequence ID" value="KAK0066223.1"/>
    <property type="molecule type" value="Genomic_DNA"/>
</dbReference>
<protein>
    <submittedName>
        <fullName evidence="2">Uncharacterized protein</fullName>
    </submittedName>
</protein>
<gene>
    <name evidence="2" type="ORF">Bpfe_004344</name>
</gene>
<keyword evidence="1" id="KW-0732">Signal</keyword>
<reference evidence="2" key="2">
    <citation type="submission" date="2023-04" db="EMBL/GenBank/DDBJ databases">
        <authorList>
            <person name="Bu L."/>
            <person name="Lu L."/>
            <person name="Laidemitt M.R."/>
            <person name="Zhang S.M."/>
            <person name="Mutuku M."/>
            <person name="Mkoji G."/>
            <person name="Steinauer M."/>
            <person name="Loker E.S."/>
        </authorList>
    </citation>
    <scope>NUCLEOTIDE SEQUENCE</scope>
    <source>
        <strain evidence="2">KasaAsao</strain>
        <tissue evidence="2">Whole Snail</tissue>
    </source>
</reference>
<sequence>MKLLIFLLVNTLTADVAHIMGTTIGNEFILMTPPIAPRSKRSYRMPFVLFSLLAPENPVFQVYLTSEYKRLLSHLRHNTYDLYVANVAESKNAKAIVANTVNATAAYVTTVANAIGVNLANSNVDNANVCNIDNATAAKVANTNVTTVTNVIVPLSSTANSNA</sequence>
<keyword evidence="3" id="KW-1185">Reference proteome</keyword>
<dbReference type="AlphaFoldDB" id="A0AAD8C4Q0"/>
<proteinExistence type="predicted"/>
<feature type="signal peptide" evidence="1">
    <location>
        <begin position="1"/>
        <end position="19"/>
    </location>
</feature>
<accession>A0AAD8C4Q0</accession>
<comment type="caution">
    <text evidence="2">The sequence shown here is derived from an EMBL/GenBank/DDBJ whole genome shotgun (WGS) entry which is preliminary data.</text>
</comment>
<dbReference type="Proteomes" id="UP001233172">
    <property type="component" value="Unassembled WGS sequence"/>
</dbReference>
<evidence type="ECO:0000256" key="1">
    <source>
        <dbReference type="SAM" id="SignalP"/>
    </source>
</evidence>
<feature type="non-terminal residue" evidence="2">
    <location>
        <position position="163"/>
    </location>
</feature>
<evidence type="ECO:0000313" key="2">
    <source>
        <dbReference type="EMBL" id="KAK0066223.1"/>
    </source>
</evidence>
<organism evidence="2 3">
    <name type="scientific">Biomphalaria pfeifferi</name>
    <name type="common">Bloodfluke planorb</name>
    <name type="synonym">Freshwater snail</name>
    <dbReference type="NCBI Taxonomy" id="112525"/>
    <lineage>
        <taxon>Eukaryota</taxon>
        <taxon>Metazoa</taxon>
        <taxon>Spiralia</taxon>
        <taxon>Lophotrochozoa</taxon>
        <taxon>Mollusca</taxon>
        <taxon>Gastropoda</taxon>
        <taxon>Heterobranchia</taxon>
        <taxon>Euthyneura</taxon>
        <taxon>Panpulmonata</taxon>
        <taxon>Hygrophila</taxon>
        <taxon>Lymnaeoidea</taxon>
        <taxon>Planorbidae</taxon>
        <taxon>Biomphalaria</taxon>
    </lineage>
</organism>
<feature type="chain" id="PRO_5042125602" evidence="1">
    <location>
        <begin position="20"/>
        <end position="163"/>
    </location>
</feature>
<evidence type="ECO:0000313" key="3">
    <source>
        <dbReference type="Proteomes" id="UP001233172"/>
    </source>
</evidence>
<reference evidence="2" key="1">
    <citation type="journal article" date="2023" name="PLoS Negl. Trop. Dis.">
        <title>A genome sequence for Biomphalaria pfeifferi, the major vector snail for the human-infecting parasite Schistosoma mansoni.</title>
        <authorList>
            <person name="Bu L."/>
            <person name="Lu L."/>
            <person name="Laidemitt M.R."/>
            <person name="Zhang S.M."/>
            <person name="Mutuku M."/>
            <person name="Mkoji G."/>
            <person name="Steinauer M."/>
            <person name="Loker E.S."/>
        </authorList>
    </citation>
    <scope>NUCLEOTIDE SEQUENCE</scope>
    <source>
        <strain evidence="2">KasaAsao</strain>
    </source>
</reference>
<name>A0AAD8C4Q0_BIOPF</name>